<proteinExistence type="inferred from homology"/>
<keyword evidence="6 7" id="KW-0472">Membrane</keyword>
<dbReference type="CDD" id="cd06261">
    <property type="entry name" value="TM_PBP2"/>
    <property type="match status" value="1"/>
</dbReference>
<dbReference type="InterPro" id="IPR035906">
    <property type="entry name" value="MetI-like_sf"/>
</dbReference>
<evidence type="ECO:0000259" key="8">
    <source>
        <dbReference type="PROSITE" id="PS50928"/>
    </source>
</evidence>
<evidence type="ECO:0000256" key="5">
    <source>
        <dbReference type="ARBA" id="ARBA00022989"/>
    </source>
</evidence>
<dbReference type="SUPFAM" id="SSF161098">
    <property type="entry name" value="MetI-like"/>
    <property type="match status" value="1"/>
</dbReference>
<feature type="transmembrane region" description="Helical" evidence="7">
    <location>
        <begin position="131"/>
        <end position="155"/>
    </location>
</feature>
<dbReference type="RefSeq" id="WP_253669181.1">
    <property type="nucleotide sequence ID" value="NZ_JAMTCP010000007.1"/>
</dbReference>
<feature type="transmembrane region" description="Helical" evidence="7">
    <location>
        <begin position="275"/>
        <end position="301"/>
    </location>
</feature>
<feature type="transmembrane region" description="Helical" evidence="7">
    <location>
        <begin position="175"/>
        <end position="193"/>
    </location>
</feature>
<name>A0ABT1HRV8_STRSD</name>
<feature type="transmembrane region" description="Helical" evidence="7">
    <location>
        <begin position="97"/>
        <end position="119"/>
    </location>
</feature>
<comment type="caution">
    <text evidence="9">The sequence shown here is derived from an EMBL/GenBank/DDBJ whole genome shotgun (WGS) entry which is preliminary data.</text>
</comment>
<accession>A0ABT1HRV8</accession>
<keyword evidence="3" id="KW-1003">Cell membrane</keyword>
<dbReference type="InterPro" id="IPR045621">
    <property type="entry name" value="BPD_transp_1_N"/>
</dbReference>
<dbReference type="PROSITE" id="PS50928">
    <property type="entry name" value="ABC_TM1"/>
    <property type="match status" value="1"/>
</dbReference>
<dbReference type="Pfam" id="PF00528">
    <property type="entry name" value="BPD_transp_1"/>
    <property type="match status" value="1"/>
</dbReference>
<dbReference type="Gene3D" id="1.10.3720.10">
    <property type="entry name" value="MetI-like"/>
    <property type="match status" value="1"/>
</dbReference>
<evidence type="ECO:0000256" key="3">
    <source>
        <dbReference type="ARBA" id="ARBA00022475"/>
    </source>
</evidence>
<keyword evidence="2 7" id="KW-0813">Transport</keyword>
<evidence type="ECO:0000313" key="9">
    <source>
        <dbReference type="EMBL" id="MCP2258252.1"/>
    </source>
</evidence>
<evidence type="ECO:0000256" key="6">
    <source>
        <dbReference type="ARBA" id="ARBA00023136"/>
    </source>
</evidence>
<keyword evidence="10" id="KW-1185">Reference proteome</keyword>
<comment type="subcellular location">
    <subcellularLocation>
        <location evidence="1 7">Cell membrane</location>
        <topology evidence="1 7">Multi-pass membrane protein</topology>
    </subcellularLocation>
</comment>
<evidence type="ECO:0000256" key="7">
    <source>
        <dbReference type="RuleBase" id="RU363032"/>
    </source>
</evidence>
<evidence type="ECO:0000256" key="1">
    <source>
        <dbReference type="ARBA" id="ARBA00004651"/>
    </source>
</evidence>
<keyword evidence="4 7" id="KW-0812">Transmembrane</keyword>
<keyword evidence="5 7" id="KW-1133">Transmembrane helix</keyword>
<dbReference type="EMBL" id="JAMTCP010000007">
    <property type="protein sequence ID" value="MCP2258252.1"/>
    <property type="molecule type" value="Genomic_DNA"/>
</dbReference>
<feature type="transmembrane region" description="Helical" evidence="7">
    <location>
        <begin position="233"/>
        <end position="255"/>
    </location>
</feature>
<sequence length="308" mass="33229">MLGYVLRRLAAMVPVLIGVTFLIFALVHALPGDPIAAMAGNRPLSPSTVAALRQQYHLDESLWTQYWYYMTGLAHGDLGTDFHGRPVSELIAERWPVTFNLALTAWVMKIVIGIGVGVYGALRRGRLGDHLALGFTVLFIALPGFVFAFIAQLVFGVNLQLFPIAGIADGWPMSFLLPALVIALETAAPLARLTRSSLVEVLRSDFIRTARAKGAAPARVVWGHAMRNSMIPVVTYLGLSLATLLGGAVIVESVFNLPGVGGLMVQAIQTQEGSVVVGVATFIILVYLLVNLVVDLCYGLIDPRVRRV</sequence>
<comment type="similarity">
    <text evidence="7">Belongs to the binding-protein-dependent transport system permease family.</text>
</comment>
<feature type="transmembrane region" description="Helical" evidence="7">
    <location>
        <begin position="9"/>
        <end position="30"/>
    </location>
</feature>
<dbReference type="PANTHER" id="PTHR43163">
    <property type="entry name" value="DIPEPTIDE TRANSPORT SYSTEM PERMEASE PROTEIN DPPB-RELATED"/>
    <property type="match status" value="1"/>
</dbReference>
<dbReference type="InterPro" id="IPR000515">
    <property type="entry name" value="MetI-like"/>
</dbReference>
<evidence type="ECO:0000256" key="4">
    <source>
        <dbReference type="ARBA" id="ARBA00022692"/>
    </source>
</evidence>
<evidence type="ECO:0000313" key="10">
    <source>
        <dbReference type="Proteomes" id="UP001205311"/>
    </source>
</evidence>
<protein>
    <submittedName>
        <fullName evidence="9">Peptide/nickel transport system permease protein</fullName>
    </submittedName>
</protein>
<dbReference type="PANTHER" id="PTHR43163:SF7">
    <property type="entry name" value="DIPEPTIDE-TRANSPORT INTEGRAL MEMBRANE PROTEIN ABC TRANSPORTER DPPB-RELATED"/>
    <property type="match status" value="1"/>
</dbReference>
<dbReference type="Proteomes" id="UP001205311">
    <property type="component" value="Unassembled WGS sequence"/>
</dbReference>
<evidence type="ECO:0000256" key="2">
    <source>
        <dbReference type="ARBA" id="ARBA00022448"/>
    </source>
</evidence>
<dbReference type="Pfam" id="PF19300">
    <property type="entry name" value="BPD_transp_1_N"/>
    <property type="match status" value="1"/>
</dbReference>
<reference evidence="9 10" key="1">
    <citation type="submission" date="2022-06" db="EMBL/GenBank/DDBJ databases">
        <title>Genomic Encyclopedia of Archaeal and Bacterial Type Strains, Phase II (KMG-II): from individual species to whole genera.</title>
        <authorList>
            <person name="Goeker M."/>
        </authorList>
    </citation>
    <scope>NUCLEOTIDE SEQUENCE [LARGE SCALE GENOMIC DNA]</scope>
    <source>
        <strain evidence="9 10">DSM 40477</strain>
    </source>
</reference>
<feature type="domain" description="ABC transmembrane type-1" evidence="8">
    <location>
        <begin position="95"/>
        <end position="294"/>
    </location>
</feature>
<gene>
    <name evidence="9" type="ORF">LX15_001946</name>
</gene>
<organism evidence="9 10">
    <name type="scientific">Streptoalloteichus tenebrarius (strain ATCC 17920 / DSM 40477 / JCM 4838 / CBS 697.72 / NBRC 16177 / NCIMB 11028 / NRRL B-12390 / A12253. 1 / ISP 5477)</name>
    <name type="common">Streptomyces tenebrarius</name>
    <dbReference type="NCBI Taxonomy" id="1933"/>
    <lineage>
        <taxon>Bacteria</taxon>
        <taxon>Bacillati</taxon>
        <taxon>Actinomycetota</taxon>
        <taxon>Actinomycetes</taxon>
        <taxon>Pseudonocardiales</taxon>
        <taxon>Pseudonocardiaceae</taxon>
        <taxon>Streptoalloteichus</taxon>
    </lineage>
</organism>